<keyword evidence="3" id="KW-0479">Metal-binding</keyword>
<evidence type="ECO:0000256" key="1">
    <source>
        <dbReference type="ARBA" id="ARBA00022448"/>
    </source>
</evidence>
<feature type="domain" description="4Fe-4S ferredoxin-type" evidence="8">
    <location>
        <begin position="47"/>
        <end position="80"/>
    </location>
</feature>
<evidence type="ECO:0000256" key="6">
    <source>
        <dbReference type="ARBA" id="ARBA00023004"/>
    </source>
</evidence>
<dbReference type="RefSeq" id="WP_199261961.1">
    <property type="nucleotide sequence ID" value="NZ_CP054140.1"/>
</dbReference>
<dbReference type="KEGG" id="dog:HP555_09725"/>
<keyword evidence="1" id="KW-0813">Transport</keyword>
<dbReference type="PANTHER" id="PTHR43177">
    <property type="entry name" value="PROTEIN NRFC"/>
    <property type="match status" value="1"/>
</dbReference>
<evidence type="ECO:0000256" key="3">
    <source>
        <dbReference type="ARBA" id="ARBA00022723"/>
    </source>
</evidence>
<dbReference type="Pfam" id="PF13247">
    <property type="entry name" value="Fer4_11"/>
    <property type="match status" value="1"/>
</dbReference>
<dbReference type="Proteomes" id="UP000596092">
    <property type="component" value="Chromosome"/>
</dbReference>
<organism evidence="9 10">
    <name type="scientific">Desulfobulbus oligotrophicus</name>
    <dbReference type="NCBI Taxonomy" id="1909699"/>
    <lineage>
        <taxon>Bacteria</taxon>
        <taxon>Pseudomonadati</taxon>
        <taxon>Thermodesulfobacteriota</taxon>
        <taxon>Desulfobulbia</taxon>
        <taxon>Desulfobulbales</taxon>
        <taxon>Desulfobulbaceae</taxon>
        <taxon>Desulfobulbus</taxon>
    </lineage>
</organism>
<reference evidence="9 10" key="1">
    <citation type="submission" date="2020-05" db="EMBL/GenBank/DDBJ databases">
        <title>Complete genome of Desulfobulbus oligotrophicus.</title>
        <authorList>
            <person name="Podar M."/>
        </authorList>
    </citation>
    <scope>NUCLEOTIDE SEQUENCE [LARGE SCALE GENOMIC DNA]</scope>
    <source>
        <strain evidence="9 10">Prop6</strain>
    </source>
</reference>
<keyword evidence="4" id="KW-0677">Repeat</keyword>
<dbReference type="SUPFAM" id="SSF54862">
    <property type="entry name" value="4Fe-4S ferredoxins"/>
    <property type="match status" value="1"/>
</dbReference>
<dbReference type="CDD" id="cd10553">
    <property type="entry name" value="PhsB_like"/>
    <property type="match status" value="1"/>
</dbReference>
<keyword evidence="2" id="KW-0004">4Fe-4S</keyword>
<evidence type="ECO:0000313" key="9">
    <source>
        <dbReference type="EMBL" id="QQG66127.1"/>
    </source>
</evidence>
<evidence type="ECO:0000256" key="5">
    <source>
        <dbReference type="ARBA" id="ARBA00022982"/>
    </source>
</evidence>
<gene>
    <name evidence="9" type="ORF">HP555_09725</name>
</gene>
<proteinExistence type="predicted"/>
<dbReference type="EMBL" id="CP054140">
    <property type="protein sequence ID" value="QQG66127.1"/>
    <property type="molecule type" value="Genomic_DNA"/>
</dbReference>
<name>A0A7T6AR22_9BACT</name>
<dbReference type="InterPro" id="IPR017900">
    <property type="entry name" value="4Fe4S_Fe_S_CS"/>
</dbReference>
<keyword evidence="6" id="KW-0408">Iron</keyword>
<dbReference type="Gene3D" id="3.30.70.20">
    <property type="match status" value="2"/>
</dbReference>
<evidence type="ECO:0000313" key="10">
    <source>
        <dbReference type="Proteomes" id="UP000596092"/>
    </source>
</evidence>
<keyword evidence="10" id="KW-1185">Reference proteome</keyword>
<keyword evidence="7" id="KW-0411">Iron-sulfur</keyword>
<dbReference type="PROSITE" id="PS51379">
    <property type="entry name" value="4FE4S_FER_2"/>
    <property type="match status" value="2"/>
</dbReference>
<dbReference type="PANTHER" id="PTHR43177:SF5">
    <property type="entry name" value="ANAEROBIC DIMETHYL SULFOXIDE REDUCTASE CHAIN B-RELATED"/>
    <property type="match status" value="1"/>
</dbReference>
<evidence type="ECO:0000256" key="2">
    <source>
        <dbReference type="ARBA" id="ARBA00022485"/>
    </source>
</evidence>
<protein>
    <submittedName>
        <fullName evidence="9">4Fe-4S dicluster domain-containing protein</fullName>
    </submittedName>
</protein>
<dbReference type="InterPro" id="IPR017896">
    <property type="entry name" value="4Fe4S_Fe-S-bd"/>
</dbReference>
<feature type="domain" description="4Fe-4S ferredoxin-type" evidence="8">
    <location>
        <begin position="82"/>
        <end position="111"/>
    </location>
</feature>
<accession>A0A7T6AR22</accession>
<dbReference type="GO" id="GO:0046872">
    <property type="term" value="F:metal ion binding"/>
    <property type="evidence" value="ECO:0007669"/>
    <property type="project" value="UniProtKB-KW"/>
</dbReference>
<dbReference type="AlphaFoldDB" id="A0A7T6AR22"/>
<dbReference type="GO" id="GO:0051539">
    <property type="term" value="F:4 iron, 4 sulfur cluster binding"/>
    <property type="evidence" value="ECO:0007669"/>
    <property type="project" value="UniProtKB-KW"/>
</dbReference>
<sequence length="167" mass="18687">MSKYFVTQNVADCIGCRACEVHCKDKNNVLPGVFYCRILEVKPEAGGKPGSDFVYLSCFHCEKPWCVDVCPTGAMRRRPEDGIVYVEQSACVGCKVCITACPWTVPQWNPETGKVEKCDLCKDRIDQGLEPACITKCTTGCLSFTFPNKASQEARQSFAEQLLKRRR</sequence>
<dbReference type="PROSITE" id="PS00198">
    <property type="entry name" value="4FE4S_FER_1"/>
    <property type="match status" value="1"/>
</dbReference>
<evidence type="ECO:0000256" key="7">
    <source>
        <dbReference type="ARBA" id="ARBA00023014"/>
    </source>
</evidence>
<keyword evidence="5" id="KW-0249">Electron transport</keyword>
<evidence type="ECO:0000256" key="4">
    <source>
        <dbReference type="ARBA" id="ARBA00022737"/>
    </source>
</evidence>
<evidence type="ECO:0000259" key="8">
    <source>
        <dbReference type="PROSITE" id="PS51379"/>
    </source>
</evidence>
<dbReference type="InterPro" id="IPR050954">
    <property type="entry name" value="ET_IronSulfur_Cluster-Binding"/>
</dbReference>